<evidence type="ECO:0000256" key="4">
    <source>
        <dbReference type="RuleBase" id="RU004262"/>
    </source>
</evidence>
<comment type="caution">
    <text evidence="6">The sequence shown here is derived from an EMBL/GenBank/DDBJ whole genome shotgun (WGS) entry which is preliminary data.</text>
</comment>
<evidence type="ECO:0000256" key="3">
    <source>
        <dbReference type="ARBA" id="ARBA00022525"/>
    </source>
</evidence>
<dbReference type="GO" id="GO:0016042">
    <property type="term" value="P:lipid catabolic process"/>
    <property type="evidence" value="ECO:0007669"/>
    <property type="project" value="TreeGrafter"/>
</dbReference>
<organism evidence="6 7">
    <name type="scientific">Folsomia candida</name>
    <name type="common">Springtail</name>
    <dbReference type="NCBI Taxonomy" id="158441"/>
    <lineage>
        <taxon>Eukaryota</taxon>
        <taxon>Metazoa</taxon>
        <taxon>Ecdysozoa</taxon>
        <taxon>Arthropoda</taxon>
        <taxon>Hexapoda</taxon>
        <taxon>Collembola</taxon>
        <taxon>Entomobryomorpha</taxon>
        <taxon>Isotomoidea</taxon>
        <taxon>Isotomidae</taxon>
        <taxon>Proisotominae</taxon>
        <taxon>Folsomia</taxon>
    </lineage>
</organism>
<dbReference type="InterPro" id="IPR013818">
    <property type="entry name" value="Lipase"/>
</dbReference>
<evidence type="ECO:0000313" key="6">
    <source>
        <dbReference type="EMBL" id="OXA44617.1"/>
    </source>
</evidence>
<evidence type="ECO:0000313" key="7">
    <source>
        <dbReference type="Proteomes" id="UP000198287"/>
    </source>
</evidence>
<dbReference type="SUPFAM" id="SSF53474">
    <property type="entry name" value="alpha/beta-Hydrolases"/>
    <property type="match status" value="1"/>
</dbReference>
<dbReference type="InterPro" id="IPR029058">
    <property type="entry name" value="AB_hydrolase_fold"/>
</dbReference>
<sequence>MGNTTSNSCPFLEIHTTPNQSLQETCTFQTDCCPSDFSTCVISTFDKIKLQQQFKPDCQLHLTLIAHGYASNIRKRGENFPEIKDAILTQAVDPHLVILLDWSSHAGTPLNYKIAVQNVLEIAVKIAPFLTGVRNHYKNQVHIHAIGFSLGAHLVGAIAKAARQEGTINLFNRITALDPAGAVVVNSGGISSLFRHHGFPCLARDDANMVDVIHTTDCLGTDQNLGTVDFFTWDISTSRKMNWGYLDHFNHIGVTKLFLDSILEREKFQTNKSILTKIISFLGFHDLQNLLLVSPSWDRKTIQTRLETLAIVHLSKKIIHLPPLLSKIVSIFKVSKRDYGTVSALWSRVSPRDKASKQWINNLPPIWSSYRVIHPWYLTPNHADKILHFFAQPDIQDRITFLRLTLWPEASLSFVHQLLGLLPNLQKLEIILNHFNVGQKLDEVKPNVCQNLKSFTICLLKTEQCAGRMAPEDLTMLCAALNMRAMHNVKSLQVRDCEGYRRESFLHYDDWQNLTHVDFDCSSHEMLTKLSLIPNLALKRLKLGYLDNFSLPLLHQILTTISGTLEILDIELATNEELDHIPSQFDFPTLPRLEKFSYSVGQISKALQIARYWDPTATLWAAVESFLLLDGLNMREIFKGGNATFTEKFPLLRNLELRQIEMYKNNCDIFFSRIKEGCVVFPRVKLFSLELPETWKNSAGLTRLKEKLTSFFPNVVEMHISP</sequence>
<name>A0A226DIV3_FOLCA</name>
<dbReference type="Pfam" id="PF00151">
    <property type="entry name" value="Lipase"/>
    <property type="match status" value="1"/>
</dbReference>
<dbReference type="Proteomes" id="UP000198287">
    <property type="component" value="Unassembled WGS sequence"/>
</dbReference>
<dbReference type="GO" id="GO:0005615">
    <property type="term" value="C:extracellular space"/>
    <property type="evidence" value="ECO:0007669"/>
    <property type="project" value="TreeGrafter"/>
</dbReference>
<evidence type="ECO:0000259" key="5">
    <source>
        <dbReference type="Pfam" id="PF00151"/>
    </source>
</evidence>
<comment type="subcellular location">
    <subcellularLocation>
        <location evidence="1">Secreted</location>
    </subcellularLocation>
</comment>
<dbReference type="GO" id="GO:0017171">
    <property type="term" value="F:serine hydrolase activity"/>
    <property type="evidence" value="ECO:0007669"/>
    <property type="project" value="TreeGrafter"/>
</dbReference>
<dbReference type="PANTHER" id="PTHR11610">
    <property type="entry name" value="LIPASE"/>
    <property type="match status" value="1"/>
</dbReference>
<evidence type="ECO:0000256" key="2">
    <source>
        <dbReference type="ARBA" id="ARBA00010701"/>
    </source>
</evidence>
<dbReference type="AlphaFoldDB" id="A0A226DIV3"/>
<reference evidence="6 7" key="1">
    <citation type="submission" date="2015-12" db="EMBL/GenBank/DDBJ databases">
        <title>The genome of Folsomia candida.</title>
        <authorList>
            <person name="Faddeeva A."/>
            <person name="Derks M.F."/>
            <person name="Anvar Y."/>
            <person name="Smit S."/>
            <person name="Van Straalen N."/>
            <person name="Roelofs D."/>
        </authorList>
    </citation>
    <scope>NUCLEOTIDE SEQUENCE [LARGE SCALE GENOMIC DNA]</scope>
    <source>
        <strain evidence="6 7">VU population</strain>
        <tissue evidence="6">Whole body</tissue>
    </source>
</reference>
<comment type="similarity">
    <text evidence="2 4">Belongs to the AB hydrolase superfamily. Lipase family.</text>
</comment>
<feature type="domain" description="Lipase" evidence="5">
    <location>
        <begin position="57"/>
        <end position="232"/>
    </location>
</feature>
<accession>A0A226DIV3</accession>
<keyword evidence="3" id="KW-0964">Secreted</keyword>
<evidence type="ECO:0000256" key="1">
    <source>
        <dbReference type="ARBA" id="ARBA00004613"/>
    </source>
</evidence>
<keyword evidence="7" id="KW-1185">Reference proteome</keyword>
<dbReference type="InterPro" id="IPR000734">
    <property type="entry name" value="TAG_lipase"/>
</dbReference>
<dbReference type="PANTHER" id="PTHR11610:SF173">
    <property type="entry name" value="LIPASE DOMAIN-CONTAINING PROTEIN-RELATED"/>
    <property type="match status" value="1"/>
</dbReference>
<dbReference type="Gene3D" id="3.40.50.1820">
    <property type="entry name" value="alpha/beta hydrolase"/>
    <property type="match status" value="1"/>
</dbReference>
<proteinExistence type="inferred from homology"/>
<dbReference type="EMBL" id="LNIX01000019">
    <property type="protein sequence ID" value="OXA44617.1"/>
    <property type="molecule type" value="Genomic_DNA"/>
</dbReference>
<gene>
    <name evidence="6" type="ORF">Fcan01_20604</name>
</gene>
<dbReference type="GO" id="GO:0016298">
    <property type="term" value="F:lipase activity"/>
    <property type="evidence" value="ECO:0007669"/>
    <property type="project" value="InterPro"/>
</dbReference>
<protein>
    <submittedName>
        <fullName evidence="6">Phospholipase A1</fullName>
    </submittedName>
</protein>